<dbReference type="Gene3D" id="1.10.720.30">
    <property type="entry name" value="SAP domain"/>
    <property type="match status" value="1"/>
</dbReference>
<dbReference type="GO" id="GO:0000785">
    <property type="term" value="C:chromatin"/>
    <property type="evidence" value="ECO:0007669"/>
    <property type="project" value="TreeGrafter"/>
</dbReference>
<dbReference type="UniPathway" id="UPA00886"/>
<accession>R7VCJ3</accession>
<evidence type="ECO:0000256" key="8">
    <source>
        <dbReference type="ARBA" id="ARBA00022833"/>
    </source>
</evidence>
<gene>
    <name evidence="15" type="ORF">CAPTEDRAFT_82537</name>
</gene>
<dbReference type="OMA" id="RTIPCHA"/>
<evidence type="ECO:0000259" key="14">
    <source>
        <dbReference type="PROSITE" id="PS51466"/>
    </source>
</evidence>
<feature type="non-terminal residue" evidence="15">
    <location>
        <position position="1"/>
    </location>
</feature>
<dbReference type="Pfam" id="PF14324">
    <property type="entry name" value="PINIT"/>
    <property type="match status" value="1"/>
</dbReference>
<dbReference type="OrthoDB" id="10263264at2759"/>
<evidence type="ECO:0000259" key="12">
    <source>
        <dbReference type="PROSITE" id="PS50800"/>
    </source>
</evidence>
<keyword evidence="8" id="KW-0862">Zinc</keyword>
<dbReference type="GO" id="GO:0016925">
    <property type="term" value="P:protein sumoylation"/>
    <property type="evidence" value="ECO:0007669"/>
    <property type="project" value="UniProtKB-UniPathway"/>
</dbReference>
<dbReference type="InterPro" id="IPR013083">
    <property type="entry name" value="Znf_RING/FYVE/PHD"/>
</dbReference>
<keyword evidence="4" id="KW-0808">Transferase</keyword>
<dbReference type="AlphaFoldDB" id="R7VCJ3"/>
<evidence type="ECO:0000259" key="13">
    <source>
        <dbReference type="PROSITE" id="PS51044"/>
    </source>
</evidence>
<comment type="similarity">
    <text evidence="3">Belongs to the PIAS family.</text>
</comment>
<sequence length="416" mass="46391">LQHMVMSFRVSELQVLLGFAGRNKSGRKQELLQRALALLDGCGAPIQIKIRELSKRRFPSKAAAAAAAASSSSSPHTSPLKQQPHAPLPQPGDGLEYKHTPAMPPNHNQVPVLPDVSLKMLPFYDVLDELLKPSSLVPKGAARFQETFFVFHLTPQQAQDVAASRYLLPLPTDPFSYSLFVSREMKSGRIEHSVQVQLRFCLLETSCDQEDNFPPSICVRVNGKMAPLPNPIPTNKAGVEPKRPSRPVNITSICRISPTHPNQISISWASELGRSYCVAVHLVRKLNSDILLSRMKRSGIKHPDHTTALIKEKLAHDPDNEIATTSLRVSLQCPLGKMRMTIPSRASTCNHLQCFDAPMFLLMNEKKPTWTCPVCDKPALFYNLIIDGLFTEILKKTSEMEIEFLEDGSWRPLKPK</sequence>
<dbReference type="STRING" id="283909.R7VCJ3"/>
<evidence type="ECO:0000313" key="15">
    <source>
        <dbReference type="EMBL" id="ELU13405.1"/>
    </source>
</evidence>
<evidence type="ECO:0000256" key="2">
    <source>
        <dbReference type="ARBA" id="ARBA00004718"/>
    </source>
</evidence>
<dbReference type="InterPro" id="IPR038654">
    <property type="entry name" value="PINIT_sf"/>
</dbReference>
<feature type="compositionally biased region" description="Low complexity" evidence="11">
    <location>
        <begin position="64"/>
        <end position="74"/>
    </location>
</feature>
<keyword evidence="7" id="KW-0833">Ubl conjugation pathway</keyword>
<dbReference type="Gene3D" id="3.30.40.10">
    <property type="entry name" value="Zinc/RING finger domain, C3HC4 (zinc finger)"/>
    <property type="match status" value="1"/>
</dbReference>
<dbReference type="PROSITE" id="PS50800">
    <property type="entry name" value="SAP"/>
    <property type="match status" value="1"/>
</dbReference>
<evidence type="ECO:0000256" key="7">
    <source>
        <dbReference type="ARBA" id="ARBA00022786"/>
    </source>
</evidence>
<reference evidence="15" key="1">
    <citation type="journal article" date="2013" name="Nature">
        <title>Insights into bilaterian evolution from three spiralian genomes.</title>
        <authorList>
            <person name="Simakov O."/>
            <person name="Marletaz F."/>
            <person name="Cho S.J."/>
            <person name="Edsinger-Gonzales E."/>
            <person name="Havlak P."/>
            <person name="Hellsten U."/>
            <person name="Kuo D.H."/>
            <person name="Larsson T."/>
            <person name="Lv J."/>
            <person name="Arendt D."/>
            <person name="Savage R."/>
            <person name="Osoegawa K."/>
            <person name="de Jong P."/>
            <person name="Grimwood J."/>
            <person name="Chapman J.A."/>
            <person name="Shapiro H."/>
            <person name="Aerts A."/>
            <person name="Otillar R.P."/>
            <person name="Terry A.Y."/>
            <person name="Boore J.L."/>
            <person name="Grigoriev I.V."/>
            <person name="Lindberg D.R."/>
            <person name="Seaver E.C."/>
            <person name="Weisblat D.A."/>
            <person name="Putnam N.H."/>
            <person name="Rokhsar D.S."/>
        </authorList>
    </citation>
    <scope>NUCLEOTIDE SEQUENCE</scope>
    <source>
        <strain evidence="15">I ESC-2004</strain>
    </source>
</reference>
<evidence type="ECO:0000256" key="10">
    <source>
        <dbReference type="PROSITE-ProRule" id="PRU00452"/>
    </source>
</evidence>
<dbReference type="FunFam" id="2.60.120.780:FF:000001">
    <property type="entry name" value="E3 SUMO-protein ligase PIAS2 isoform X1"/>
    <property type="match status" value="1"/>
</dbReference>
<evidence type="ECO:0000256" key="1">
    <source>
        <dbReference type="ARBA" id="ARBA00004123"/>
    </source>
</evidence>
<dbReference type="GO" id="GO:0006357">
    <property type="term" value="P:regulation of transcription by RNA polymerase II"/>
    <property type="evidence" value="ECO:0007669"/>
    <property type="project" value="TreeGrafter"/>
</dbReference>
<comment type="pathway">
    <text evidence="2">Protein modification; protein sumoylation.</text>
</comment>
<feature type="domain" description="SAP" evidence="12">
    <location>
        <begin position="5"/>
        <end position="39"/>
    </location>
</feature>
<evidence type="ECO:0000256" key="5">
    <source>
        <dbReference type="ARBA" id="ARBA00022723"/>
    </source>
</evidence>
<dbReference type="PANTHER" id="PTHR10782">
    <property type="entry name" value="ZINC FINGER MIZ DOMAIN-CONTAINING PROTEIN"/>
    <property type="match status" value="1"/>
</dbReference>
<comment type="subcellular location">
    <subcellularLocation>
        <location evidence="1">Nucleus</location>
    </subcellularLocation>
</comment>
<proteinExistence type="inferred from homology"/>
<dbReference type="EMBL" id="KB295236">
    <property type="protein sequence ID" value="ELU13405.1"/>
    <property type="molecule type" value="Genomic_DNA"/>
</dbReference>
<dbReference type="GO" id="GO:0008270">
    <property type="term" value="F:zinc ion binding"/>
    <property type="evidence" value="ECO:0007669"/>
    <property type="project" value="UniProtKB-KW"/>
</dbReference>
<feature type="domain" description="SP-RING-type" evidence="13">
    <location>
        <begin position="318"/>
        <end position="399"/>
    </location>
</feature>
<organism evidence="15">
    <name type="scientific">Capitella teleta</name>
    <name type="common">Polychaete worm</name>
    <dbReference type="NCBI Taxonomy" id="283909"/>
    <lineage>
        <taxon>Eukaryota</taxon>
        <taxon>Metazoa</taxon>
        <taxon>Spiralia</taxon>
        <taxon>Lophotrochozoa</taxon>
        <taxon>Annelida</taxon>
        <taxon>Polychaeta</taxon>
        <taxon>Sedentaria</taxon>
        <taxon>Scolecida</taxon>
        <taxon>Capitellidae</taxon>
        <taxon>Capitella</taxon>
    </lineage>
</organism>
<name>R7VCJ3_CAPTE</name>
<evidence type="ECO:0000256" key="4">
    <source>
        <dbReference type="ARBA" id="ARBA00022679"/>
    </source>
</evidence>
<dbReference type="Pfam" id="PF02037">
    <property type="entry name" value="SAP"/>
    <property type="match status" value="1"/>
</dbReference>
<dbReference type="PROSITE" id="PS51044">
    <property type="entry name" value="ZF_SP_RING"/>
    <property type="match status" value="1"/>
</dbReference>
<dbReference type="InterPro" id="IPR023321">
    <property type="entry name" value="PINIT"/>
</dbReference>
<feature type="non-terminal residue" evidence="15">
    <location>
        <position position="416"/>
    </location>
</feature>
<dbReference type="FunFam" id="1.10.720.30:FF:000001">
    <property type="entry name" value="E3 SUMO-protein ligase PIAS2 isoform 1"/>
    <property type="match status" value="1"/>
</dbReference>
<dbReference type="InterPro" id="IPR004181">
    <property type="entry name" value="Znf_MIZ"/>
</dbReference>
<evidence type="ECO:0000256" key="11">
    <source>
        <dbReference type="SAM" id="MobiDB-lite"/>
    </source>
</evidence>
<dbReference type="GO" id="GO:0005634">
    <property type="term" value="C:nucleus"/>
    <property type="evidence" value="ECO:0007669"/>
    <property type="project" value="UniProtKB-SubCell"/>
</dbReference>
<dbReference type="GO" id="GO:0003712">
    <property type="term" value="F:transcription coregulator activity"/>
    <property type="evidence" value="ECO:0007669"/>
    <property type="project" value="TreeGrafter"/>
</dbReference>
<dbReference type="HOGENOM" id="CLU_020768_1_1_1"/>
<dbReference type="GO" id="GO:0061665">
    <property type="term" value="F:SUMO ligase activity"/>
    <property type="evidence" value="ECO:0007669"/>
    <property type="project" value="TreeGrafter"/>
</dbReference>
<evidence type="ECO:0000256" key="3">
    <source>
        <dbReference type="ARBA" id="ARBA00005383"/>
    </source>
</evidence>
<dbReference type="SMART" id="SM00513">
    <property type="entry name" value="SAP"/>
    <property type="match status" value="1"/>
</dbReference>
<dbReference type="Gene3D" id="2.60.120.780">
    <property type="entry name" value="PINIT domain"/>
    <property type="match status" value="1"/>
</dbReference>
<dbReference type="SUPFAM" id="SSF68906">
    <property type="entry name" value="SAP domain"/>
    <property type="match status" value="1"/>
</dbReference>
<keyword evidence="5" id="KW-0479">Metal-binding</keyword>
<evidence type="ECO:0000256" key="9">
    <source>
        <dbReference type="ARBA" id="ARBA00023242"/>
    </source>
</evidence>
<feature type="region of interest" description="Disordered" evidence="11">
    <location>
        <begin position="64"/>
        <end position="110"/>
    </location>
</feature>
<dbReference type="InterPro" id="IPR036361">
    <property type="entry name" value="SAP_dom_sf"/>
</dbReference>
<evidence type="ECO:0000256" key="6">
    <source>
        <dbReference type="ARBA" id="ARBA00022771"/>
    </source>
</evidence>
<keyword evidence="9" id="KW-0539">Nucleus</keyword>
<dbReference type="InterPro" id="IPR003034">
    <property type="entry name" value="SAP_dom"/>
</dbReference>
<protein>
    <recommendedName>
        <fullName evidence="16">Protein inhibitor of activated STAT</fullName>
    </recommendedName>
</protein>
<feature type="domain" description="PINIT" evidence="14">
    <location>
        <begin position="101"/>
        <end position="286"/>
    </location>
</feature>
<keyword evidence="6 10" id="KW-0863">Zinc-finger</keyword>
<dbReference type="Pfam" id="PF02891">
    <property type="entry name" value="zf-MIZ"/>
    <property type="match status" value="1"/>
</dbReference>
<dbReference type="PROSITE" id="PS51466">
    <property type="entry name" value="PINIT"/>
    <property type="match status" value="1"/>
</dbReference>
<dbReference type="PANTHER" id="PTHR10782:SF94">
    <property type="entry name" value="SUPPRESSOR OF VARIEGATION 2-10, ISOFORM I"/>
    <property type="match status" value="1"/>
</dbReference>
<evidence type="ECO:0008006" key="16">
    <source>
        <dbReference type="Google" id="ProtNLM"/>
    </source>
</evidence>